<dbReference type="InterPro" id="IPR017452">
    <property type="entry name" value="GPCR_Rhodpsn_7TM"/>
</dbReference>
<feature type="transmembrane region" description="Helical" evidence="9">
    <location>
        <begin position="97"/>
        <end position="124"/>
    </location>
</feature>
<evidence type="ECO:0000256" key="9">
    <source>
        <dbReference type="SAM" id="Phobius"/>
    </source>
</evidence>
<feature type="domain" description="G-protein coupled receptors family 1 profile" evidence="10">
    <location>
        <begin position="44"/>
        <end position="295"/>
    </location>
</feature>
<comment type="subcellular location">
    <subcellularLocation>
        <location evidence="1">Cell membrane</location>
        <topology evidence="1">Multi-pass membrane protein</topology>
    </subcellularLocation>
</comment>
<reference evidence="12" key="1">
    <citation type="submission" date="2025-08" db="UniProtKB">
        <authorList>
            <consortium name="RefSeq"/>
        </authorList>
    </citation>
    <scope>IDENTIFICATION</scope>
</reference>
<dbReference type="CDD" id="cd00637">
    <property type="entry name" value="7tm_classA_rhodopsin-like"/>
    <property type="match status" value="1"/>
</dbReference>
<evidence type="ECO:0000256" key="5">
    <source>
        <dbReference type="ARBA" id="ARBA00023040"/>
    </source>
</evidence>
<keyword evidence="7" id="KW-0675">Receptor</keyword>
<feature type="transmembrane region" description="Helical" evidence="9">
    <location>
        <begin position="274"/>
        <end position="297"/>
    </location>
</feature>
<keyword evidence="8" id="KW-0807">Transducer</keyword>
<protein>
    <submittedName>
        <fullName evidence="12">Melatonin receptor type 1B-B-like</fullName>
    </submittedName>
</protein>
<evidence type="ECO:0000259" key="10">
    <source>
        <dbReference type="PROSITE" id="PS50262"/>
    </source>
</evidence>
<evidence type="ECO:0000256" key="6">
    <source>
        <dbReference type="ARBA" id="ARBA00023136"/>
    </source>
</evidence>
<evidence type="ECO:0000256" key="2">
    <source>
        <dbReference type="ARBA" id="ARBA00022475"/>
    </source>
</evidence>
<dbReference type="SMART" id="SM01381">
    <property type="entry name" value="7TM_GPCR_Srsx"/>
    <property type="match status" value="1"/>
</dbReference>
<keyword evidence="4 9" id="KW-1133">Transmembrane helix</keyword>
<evidence type="ECO:0000256" key="7">
    <source>
        <dbReference type="ARBA" id="ARBA00023170"/>
    </source>
</evidence>
<organism evidence="11 12">
    <name type="scientific">Priapulus caudatus</name>
    <name type="common">Priapulid worm</name>
    <dbReference type="NCBI Taxonomy" id="37621"/>
    <lineage>
        <taxon>Eukaryota</taxon>
        <taxon>Metazoa</taxon>
        <taxon>Ecdysozoa</taxon>
        <taxon>Scalidophora</taxon>
        <taxon>Priapulida</taxon>
        <taxon>Priapulimorpha</taxon>
        <taxon>Priapulimorphida</taxon>
        <taxon>Priapulidae</taxon>
        <taxon>Priapulus</taxon>
    </lineage>
</organism>
<dbReference type="PRINTS" id="PR00237">
    <property type="entry name" value="GPCRRHODOPSN"/>
</dbReference>
<evidence type="ECO:0000256" key="4">
    <source>
        <dbReference type="ARBA" id="ARBA00022989"/>
    </source>
</evidence>
<name>A0ABM1EUD8_PRICU</name>
<keyword evidence="11" id="KW-1185">Reference proteome</keyword>
<proteinExistence type="predicted"/>
<dbReference type="PROSITE" id="PS50262">
    <property type="entry name" value="G_PROTEIN_RECEP_F1_2"/>
    <property type="match status" value="1"/>
</dbReference>
<dbReference type="RefSeq" id="XP_014675809.1">
    <property type="nucleotide sequence ID" value="XM_014820323.1"/>
</dbReference>
<dbReference type="Pfam" id="PF00001">
    <property type="entry name" value="7tm_1"/>
    <property type="match status" value="1"/>
</dbReference>
<dbReference type="InterPro" id="IPR000276">
    <property type="entry name" value="GPCR_Rhodpsn"/>
</dbReference>
<keyword evidence="5" id="KW-0297">G-protein coupled receptor</keyword>
<feature type="transmembrane region" description="Helical" evidence="9">
    <location>
        <begin position="64"/>
        <end position="85"/>
    </location>
</feature>
<feature type="transmembrane region" description="Helical" evidence="9">
    <location>
        <begin position="192"/>
        <end position="214"/>
    </location>
</feature>
<accession>A0ABM1EUD8</accession>
<sequence length="356" mass="39319">MNSTSVSNSSTGVSPDLPRTGAPFGQMVAYIVIQIFSSSIGVVGNILVLGAVLMYKPLRTSGNIFIAALAIADLCVTGFITPMDIVGFLKPEMLTRSMILCTFTGSACVNVCNASLFMLMIISVSRMFAVCYPNVYGRVFTSRNCVAIVIVNWFSVLFINMPAFFYDNNFWFEPRSQACLWNFYTKPLHRHLWAVLCVIVPVIMTAICYMKVFLHVYKSKQRVAAAGAVQPKTRTSTASTELARTLCTIFVVFVITWTPMVIDLFFDPDYDWPAQFFLFAMFMAHVNSCANPIVYGVTNRQFRAGFRHVLFLGGRGGDQSASVQDTSHVGLRRGRLAPRSVIAVTAASSNAVTENI</sequence>
<gene>
    <name evidence="12" type="primary">LOC106815812</name>
</gene>
<feature type="transmembrane region" description="Helical" evidence="9">
    <location>
        <begin position="242"/>
        <end position="262"/>
    </location>
</feature>
<keyword evidence="2" id="KW-1003">Cell membrane</keyword>
<keyword evidence="3 9" id="KW-0812">Transmembrane</keyword>
<dbReference type="Gene3D" id="1.20.1070.10">
    <property type="entry name" value="Rhodopsin 7-helix transmembrane proteins"/>
    <property type="match status" value="1"/>
</dbReference>
<dbReference type="Proteomes" id="UP000695022">
    <property type="component" value="Unplaced"/>
</dbReference>
<feature type="transmembrane region" description="Helical" evidence="9">
    <location>
        <begin position="27"/>
        <end position="52"/>
    </location>
</feature>
<feature type="transmembrane region" description="Helical" evidence="9">
    <location>
        <begin position="145"/>
        <end position="166"/>
    </location>
</feature>
<evidence type="ECO:0000256" key="3">
    <source>
        <dbReference type="ARBA" id="ARBA00022692"/>
    </source>
</evidence>
<dbReference type="PANTHER" id="PTHR24228:SF75">
    <property type="entry name" value="G-PROTEIN COUPLED RECEPTORS FAMILY 1 PROFILE DOMAIN-CONTAINING PROTEIN"/>
    <property type="match status" value="1"/>
</dbReference>
<dbReference type="PANTHER" id="PTHR24228">
    <property type="entry name" value="B2 BRADYKININ RECEPTOR/ANGIOTENSIN II RECEPTOR"/>
    <property type="match status" value="1"/>
</dbReference>
<evidence type="ECO:0000256" key="8">
    <source>
        <dbReference type="ARBA" id="ARBA00023224"/>
    </source>
</evidence>
<evidence type="ECO:0000256" key="1">
    <source>
        <dbReference type="ARBA" id="ARBA00004651"/>
    </source>
</evidence>
<evidence type="ECO:0000313" key="11">
    <source>
        <dbReference type="Proteomes" id="UP000695022"/>
    </source>
</evidence>
<dbReference type="GeneID" id="106815812"/>
<evidence type="ECO:0000313" key="12">
    <source>
        <dbReference type="RefSeq" id="XP_014675809.1"/>
    </source>
</evidence>
<keyword evidence="6 9" id="KW-0472">Membrane</keyword>
<dbReference type="SUPFAM" id="SSF81321">
    <property type="entry name" value="Family A G protein-coupled receptor-like"/>
    <property type="match status" value="1"/>
</dbReference>